<evidence type="ECO:0000256" key="12">
    <source>
        <dbReference type="ARBA" id="ARBA00023012"/>
    </source>
</evidence>
<dbReference type="Gene3D" id="3.30.565.10">
    <property type="entry name" value="Histidine kinase-like ATPase, C-terminal domain"/>
    <property type="match status" value="1"/>
</dbReference>
<feature type="domain" description="HAMP" evidence="16">
    <location>
        <begin position="197"/>
        <end position="249"/>
    </location>
</feature>
<dbReference type="SMART" id="SM00387">
    <property type="entry name" value="HATPase_c"/>
    <property type="match status" value="1"/>
</dbReference>
<feature type="transmembrane region" description="Helical" evidence="14">
    <location>
        <begin position="169"/>
        <end position="191"/>
    </location>
</feature>
<dbReference type="CDD" id="cd00075">
    <property type="entry name" value="HATPase"/>
    <property type="match status" value="1"/>
</dbReference>
<dbReference type="GO" id="GO:0005886">
    <property type="term" value="C:plasma membrane"/>
    <property type="evidence" value="ECO:0007669"/>
    <property type="project" value="UniProtKB-SubCell"/>
</dbReference>
<dbReference type="Pfam" id="PF00512">
    <property type="entry name" value="HisKA"/>
    <property type="match status" value="1"/>
</dbReference>
<dbReference type="FunFam" id="3.30.565.10:FF:000006">
    <property type="entry name" value="Sensor histidine kinase WalK"/>
    <property type="match status" value="1"/>
</dbReference>
<dbReference type="InterPro" id="IPR036097">
    <property type="entry name" value="HisK_dim/P_sf"/>
</dbReference>
<keyword evidence="7 14" id="KW-0812">Transmembrane</keyword>
<evidence type="ECO:0000256" key="8">
    <source>
        <dbReference type="ARBA" id="ARBA00022741"/>
    </source>
</evidence>
<dbReference type="InterPro" id="IPR005467">
    <property type="entry name" value="His_kinase_dom"/>
</dbReference>
<dbReference type="InterPro" id="IPR003661">
    <property type="entry name" value="HisK_dim/P_dom"/>
</dbReference>
<dbReference type="SMART" id="SM00388">
    <property type="entry name" value="HisKA"/>
    <property type="match status" value="1"/>
</dbReference>
<comment type="caution">
    <text evidence="17">The sequence shown here is derived from an EMBL/GenBank/DDBJ whole genome shotgun (WGS) entry which is preliminary data.</text>
</comment>
<feature type="domain" description="Histidine kinase" evidence="15">
    <location>
        <begin position="264"/>
        <end position="483"/>
    </location>
</feature>
<dbReference type="AlphaFoldDB" id="A0A242A3X2"/>
<dbReference type="PROSITE" id="PS50885">
    <property type="entry name" value="HAMP"/>
    <property type="match status" value="1"/>
</dbReference>
<keyword evidence="6" id="KW-0808">Transferase</keyword>
<keyword evidence="10" id="KW-0067">ATP-binding</keyword>
<proteinExistence type="predicted"/>
<evidence type="ECO:0000256" key="13">
    <source>
        <dbReference type="ARBA" id="ARBA00023136"/>
    </source>
</evidence>
<evidence type="ECO:0000256" key="11">
    <source>
        <dbReference type="ARBA" id="ARBA00022989"/>
    </source>
</evidence>
<evidence type="ECO:0000313" key="18">
    <source>
        <dbReference type="Proteomes" id="UP000195043"/>
    </source>
</evidence>
<dbReference type="RefSeq" id="WP_086273490.1">
    <property type="nucleotide sequence ID" value="NZ_NGKU01000001.1"/>
</dbReference>
<dbReference type="InterPro" id="IPR003660">
    <property type="entry name" value="HAMP_dom"/>
</dbReference>
<dbReference type="InterPro" id="IPR004358">
    <property type="entry name" value="Sig_transdc_His_kin-like_C"/>
</dbReference>
<dbReference type="PROSITE" id="PS50109">
    <property type="entry name" value="HIS_KIN"/>
    <property type="match status" value="1"/>
</dbReference>
<evidence type="ECO:0000256" key="5">
    <source>
        <dbReference type="ARBA" id="ARBA00022553"/>
    </source>
</evidence>
<keyword evidence="9" id="KW-0418">Kinase</keyword>
<dbReference type="InterPro" id="IPR050398">
    <property type="entry name" value="HssS/ArlS-like"/>
</dbReference>
<evidence type="ECO:0000313" key="17">
    <source>
        <dbReference type="EMBL" id="OTN75431.1"/>
    </source>
</evidence>
<accession>A0A242A3X2</accession>
<dbReference type="PANTHER" id="PTHR45528:SF1">
    <property type="entry name" value="SENSOR HISTIDINE KINASE CPXA"/>
    <property type="match status" value="1"/>
</dbReference>
<dbReference type="SMART" id="SM00304">
    <property type="entry name" value="HAMP"/>
    <property type="match status" value="1"/>
</dbReference>
<dbReference type="CDD" id="cd00082">
    <property type="entry name" value="HisKA"/>
    <property type="match status" value="1"/>
</dbReference>
<organism evidence="17 18">
    <name type="scientific">Candidatus Enterococcus testudinis</name>
    <dbReference type="NCBI Taxonomy" id="1834191"/>
    <lineage>
        <taxon>Bacteria</taxon>
        <taxon>Bacillati</taxon>
        <taxon>Bacillota</taxon>
        <taxon>Bacilli</taxon>
        <taxon>Lactobacillales</taxon>
        <taxon>Enterococcaceae</taxon>
        <taxon>Enterococcus</taxon>
    </lineage>
</organism>
<dbReference type="GO" id="GO:0000155">
    <property type="term" value="F:phosphorelay sensor kinase activity"/>
    <property type="evidence" value="ECO:0007669"/>
    <property type="project" value="InterPro"/>
</dbReference>
<dbReference type="SUPFAM" id="SSF47384">
    <property type="entry name" value="Homodimeric domain of signal transducing histidine kinase"/>
    <property type="match status" value="1"/>
</dbReference>
<evidence type="ECO:0000259" key="15">
    <source>
        <dbReference type="PROSITE" id="PS50109"/>
    </source>
</evidence>
<evidence type="ECO:0000259" key="16">
    <source>
        <dbReference type="PROSITE" id="PS50885"/>
    </source>
</evidence>
<dbReference type="Proteomes" id="UP000195043">
    <property type="component" value="Unassembled WGS sequence"/>
</dbReference>
<dbReference type="Gene3D" id="6.10.340.10">
    <property type="match status" value="1"/>
</dbReference>
<comment type="catalytic activity">
    <reaction evidence="1">
        <text>ATP + protein L-histidine = ADP + protein N-phospho-L-histidine.</text>
        <dbReference type="EC" id="2.7.13.3"/>
    </reaction>
</comment>
<keyword evidence="5" id="KW-0597">Phosphoprotein</keyword>
<evidence type="ECO:0000256" key="1">
    <source>
        <dbReference type="ARBA" id="ARBA00000085"/>
    </source>
</evidence>
<evidence type="ECO:0000256" key="2">
    <source>
        <dbReference type="ARBA" id="ARBA00004651"/>
    </source>
</evidence>
<comment type="subcellular location">
    <subcellularLocation>
        <location evidence="2">Cell membrane</location>
        <topology evidence="2">Multi-pass membrane protein</topology>
    </subcellularLocation>
</comment>
<dbReference type="SUPFAM" id="SSF55874">
    <property type="entry name" value="ATPase domain of HSP90 chaperone/DNA topoisomerase II/histidine kinase"/>
    <property type="match status" value="1"/>
</dbReference>
<dbReference type="OrthoDB" id="335833at2"/>
<keyword evidence="18" id="KW-1185">Reference proteome</keyword>
<name>A0A242A3X2_9ENTE</name>
<sequence length="486" mass="55620">MTIKQRLYISHILMIIVPVILSIVVSSLTFFLVWHYYWGVDEGAMAKNTEFRVQYATVESLIRKWSGDEGTDKMIKHDVRHFKRTSLSDDIALFVYDGDELVASAGVVKDKKMKDVALREPGEHSYLKDETFLKSFYVNQYKVILVNSNYYNDLYYKDPLWDRDYQATLTWIIGAIVIGVIGVIILTSRYLTRYMLKSITQPLTLLTVGFEEIREGNLRYRIFYREEDEFLSVARDFNGMASQLKQMMDTQKKLEGSRRELIAGISHDLRTPLTSIKAYVEGLELEIANTPEMKAKYYEIIKKKIADLNQIIEQLFLFSKLDTNEFPFNIVKTSNKKLIDDYVTQIAAEYAEKGLTISLSVPDIDVLLAVDSVQFRTVLTNIFENARKYVPHKDKRVTVSYRMEKRYLILSIVDNGPGVAPENLENLFELFYRDDHARSNPSKGNGLGLAISKKIIEGFNGSICAHNQADGGLAIVIVLPIEGGDQ</sequence>
<keyword evidence="4" id="KW-1003">Cell membrane</keyword>
<dbReference type="EC" id="2.7.13.3" evidence="3"/>
<evidence type="ECO:0000256" key="7">
    <source>
        <dbReference type="ARBA" id="ARBA00022692"/>
    </source>
</evidence>
<dbReference type="Pfam" id="PF00672">
    <property type="entry name" value="HAMP"/>
    <property type="match status" value="1"/>
</dbReference>
<evidence type="ECO:0000256" key="6">
    <source>
        <dbReference type="ARBA" id="ARBA00022679"/>
    </source>
</evidence>
<dbReference type="InterPro" id="IPR003594">
    <property type="entry name" value="HATPase_dom"/>
</dbReference>
<keyword evidence="8" id="KW-0547">Nucleotide-binding</keyword>
<dbReference type="Gene3D" id="1.10.287.130">
    <property type="match status" value="1"/>
</dbReference>
<dbReference type="InterPro" id="IPR036890">
    <property type="entry name" value="HATPase_C_sf"/>
</dbReference>
<evidence type="ECO:0000256" key="4">
    <source>
        <dbReference type="ARBA" id="ARBA00022475"/>
    </source>
</evidence>
<dbReference type="GO" id="GO:0005524">
    <property type="term" value="F:ATP binding"/>
    <property type="evidence" value="ECO:0007669"/>
    <property type="project" value="UniProtKB-KW"/>
</dbReference>
<keyword evidence="11 14" id="KW-1133">Transmembrane helix</keyword>
<dbReference type="EMBL" id="NGKU01000001">
    <property type="protein sequence ID" value="OTN75431.1"/>
    <property type="molecule type" value="Genomic_DNA"/>
</dbReference>
<evidence type="ECO:0000256" key="3">
    <source>
        <dbReference type="ARBA" id="ARBA00012438"/>
    </source>
</evidence>
<gene>
    <name evidence="17" type="ORF">A5886_000501</name>
</gene>
<feature type="transmembrane region" description="Helical" evidence="14">
    <location>
        <begin position="12"/>
        <end position="37"/>
    </location>
</feature>
<reference evidence="17 18" key="1">
    <citation type="submission" date="2017-05" db="EMBL/GenBank/DDBJ databases">
        <title>The Genome Sequence of Enterococcus sp. 8G7_MSG3316.</title>
        <authorList>
            <consortium name="The Broad Institute Genomics Platform"/>
            <consortium name="The Broad Institute Genomic Center for Infectious Diseases"/>
            <person name="Earl A."/>
            <person name="Manson A."/>
            <person name="Schwartman J."/>
            <person name="Gilmore M."/>
            <person name="Abouelleil A."/>
            <person name="Cao P."/>
            <person name="Chapman S."/>
            <person name="Cusick C."/>
            <person name="Shea T."/>
            <person name="Young S."/>
            <person name="Neafsey D."/>
            <person name="Nusbaum C."/>
            <person name="Birren B."/>
        </authorList>
    </citation>
    <scope>NUCLEOTIDE SEQUENCE [LARGE SCALE GENOMIC DNA]</scope>
    <source>
        <strain evidence="17 18">8G7_MSG3316</strain>
    </source>
</reference>
<dbReference type="STRING" id="1834191.A5886_000501"/>
<protein>
    <recommendedName>
        <fullName evidence="3">histidine kinase</fullName>
        <ecNumber evidence="3">2.7.13.3</ecNumber>
    </recommendedName>
</protein>
<dbReference type="PANTHER" id="PTHR45528">
    <property type="entry name" value="SENSOR HISTIDINE KINASE CPXA"/>
    <property type="match status" value="1"/>
</dbReference>
<dbReference type="PRINTS" id="PR00344">
    <property type="entry name" value="BCTRLSENSOR"/>
</dbReference>
<evidence type="ECO:0000256" key="14">
    <source>
        <dbReference type="SAM" id="Phobius"/>
    </source>
</evidence>
<evidence type="ECO:0000256" key="10">
    <source>
        <dbReference type="ARBA" id="ARBA00022840"/>
    </source>
</evidence>
<dbReference type="CDD" id="cd06225">
    <property type="entry name" value="HAMP"/>
    <property type="match status" value="1"/>
</dbReference>
<dbReference type="SUPFAM" id="SSF158472">
    <property type="entry name" value="HAMP domain-like"/>
    <property type="match status" value="1"/>
</dbReference>
<keyword evidence="12" id="KW-0902">Two-component regulatory system</keyword>
<evidence type="ECO:0000256" key="9">
    <source>
        <dbReference type="ARBA" id="ARBA00022777"/>
    </source>
</evidence>
<dbReference type="Pfam" id="PF02518">
    <property type="entry name" value="HATPase_c"/>
    <property type="match status" value="1"/>
</dbReference>
<keyword evidence="13 14" id="KW-0472">Membrane</keyword>